<dbReference type="EMBL" id="JBBWRZ010000012">
    <property type="protein sequence ID" value="KAK8224729.1"/>
    <property type="molecule type" value="Genomic_DNA"/>
</dbReference>
<organism evidence="2 3">
    <name type="scientific">Phyllosticta capitalensis</name>
    <dbReference type="NCBI Taxonomy" id="121624"/>
    <lineage>
        <taxon>Eukaryota</taxon>
        <taxon>Fungi</taxon>
        <taxon>Dikarya</taxon>
        <taxon>Ascomycota</taxon>
        <taxon>Pezizomycotina</taxon>
        <taxon>Dothideomycetes</taxon>
        <taxon>Dothideomycetes incertae sedis</taxon>
        <taxon>Botryosphaeriales</taxon>
        <taxon>Phyllostictaceae</taxon>
        <taxon>Phyllosticta</taxon>
    </lineage>
</organism>
<evidence type="ECO:0000313" key="3">
    <source>
        <dbReference type="Proteomes" id="UP001492380"/>
    </source>
</evidence>
<keyword evidence="3" id="KW-1185">Reference proteome</keyword>
<name>A0ABR1YC11_9PEZI</name>
<feature type="region of interest" description="Disordered" evidence="1">
    <location>
        <begin position="1"/>
        <end position="35"/>
    </location>
</feature>
<comment type="caution">
    <text evidence="2">The sequence shown here is derived from an EMBL/GenBank/DDBJ whole genome shotgun (WGS) entry which is preliminary data.</text>
</comment>
<protein>
    <submittedName>
        <fullName evidence="2">Uncharacterized protein</fullName>
    </submittedName>
</protein>
<reference evidence="2 3" key="1">
    <citation type="submission" date="2024-04" db="EMBL/GenBank/DDBJ databases">
        <title>Phyllosticta paracitricarpa is synonymous to the EU quarantine fungus P. citricarpa based on phylogenomic analyses.</title>
        <authorList>
            <consortium name="Lawrence Berkeley National Laboratory"/>
            <person name="Van Ingen-Buijs V.A."/>
            <person name="Van Westerhoven A.C."/>
            <person name="Haridas S."/>
            <person name="Skiadas P."/>
            <person name="Martin F."/>
            <person name="Groenewald J.Z."/>
            <person name="Crous P.W."/>
            <person name="Seidl M.F."/>
        </authorList>
    </citation>
    <scope>NUCLEOTIDE SEQUENCE [LARGE SCALE GENOMIC DNA]</scope>
    <source>
        <strain evidence="2 3">CBS 123374</strain>
    </source>
</reference>
<dbReference type="Proteomes" id="UP001492380">
    <property type="component" value="Unassembled WGS sequence"/>
</dbReference>
<feature type="compositionally biased region" description="Polar residues" evidence="1">
    <location>
        <begin position="1"/>
        <end position="19"/>
    </location>
</feature>
<sequence>MLYTTARSTLVTTARPSASESRKKLPPHPLLHHGQMNQTNTRCVTSLLCLRHPGSQSAGVLALISLVRRRVGRRRHRAAAQAKLSLVTASLGTLTPIFFLPPPSTLRTAPATLDRPHDPRGPPFDFCPPTTTTQHLSTDFHQSHFDPTTTNHGPRHHDSPTIRRHGAAVTVASLSKSLPNRRYSRCRPRTPELSSKITHITPYPSNTLRPLLPAFLSTASKRPLFSPIL</sequence>
<evidence type="ECO:0000256" key="1">
    <source>
        <dbReference type="SAM" id="MobiDB-lite"/>
    </source>
</evidence>
<gene>
    <name evidence="2" type="ORF">HDK90DRAFT_90511</name>
</gene>
<evidence type="ECO:0000313" key="2">
    <source>
        <dbReference type="EMBL" id="KAK8224729.1"/>
    </source>
</evidence>
<accession>A0ABR1YC11</accession>
<proteinExistence type="predicted"/>